<reference evidence="2" key="1">
    <citation type="journal article" date="2014" name="Int. J. Syst. Evol. Microbiol.">
        <title>Complete genome sequence of Corynebacterium casei LMG S-19264T (=DSM 44701T), isolated from a smear-ripened cheese.</title>
        <authorList>
            <consortium name="US DOE Joint Genome Institute (JGI-PGF)"/>
            <person name="Walter F."/>
            <person name="Albersmeier A."/>
            <person name="Kalinowski J."/>
            <person name="Ruckert C."/>
        </authorList>
    </citation>
    <scope>NUCLEOTIDE SEQUENCE</scope>
    <source>
        <strain evidence="2">CGMCC 1.6293</strain>
    </source>
</reference>
<gene>
    <name evidence="2" type="ORF">GCM10011534_12840</name>
</gene>
<organism evidence="2 3">
    <name type="scientific">Pseudooceanicola nanhaiensis</name>
    <dbReference type="NCBI Taxonomy" id="375761"/>
    <lineage>
        <taxon>Bacteria</taxon>
        <taxon>Pseudomonadati</taxon>
        <taxon>Pseudomonadota</taxon>
        <taxon>Alphaproteobacteria</taxon>
        <taxon>Rhodobacterales</taxon>
        <taxon>Paracoccaceae</taxon>
        <taxon>Pseudooceanicola</taxon>
    </lineage>
</organism>
<keyword evidence="3" id="KW-1185">Reference proteome</keyword>
<protein>
    <submittedName>
        <fullName evidence="2">Uncharacterized protein</fullName>
    </submittedName>
</protein>
<dbReference type="EMBL" id="BMLF01000001">
    <property type="protein sequence ID" value="GGL92079.1"/>
    <property type="molecule type" value="Genomic_DNA"/>
</dbReference>
<evidence type="ECO:0000313" key="3">
    <source>
        <dbReference type="Proteomes" id="UP000649829"/>
    </source>
</evidence>
<dbReference type="RefSeq" id="WP_028286132.1">
    <property type="nucleotide sequence ID" value="NZ_BMLF01000001.1"/>
</dbReference>
<proteinExistence type="predicted"/>
<reference evidence="2" key="2">
    <citation type="submission" date="2020-09" db="EMBL/GenBank/DDBJ databases">
        <authorList>
            <person name="Sun Q."/>
            <person name="Zhou Y."/>
        </authorList>
    </citation>
    <scope>NUCLEOTIDE SEQUENCE</scope>
    <source>
        <strain evidence="2">CGMCC 1.6293</strain>
    </source>
</reference>
<feature type="compositionally biased region" description="Basic residues" evidence="1">
    <location>
        <begin position="56"/>
        <end position="79"/>
    </location>
</feature>
<accession>A0A917WBN5</accession>
<feature type="compositionally biased region" description="Pro residues" evidence="1">
    <location>
        <begin position="111"/>
        <end position="120"/>
    </location>
</feature>
<evidence type="ECO:0000313" key="2">
    <source>
        <dbReference type="EMBL" id="GGL92079.1"/>
    </source>
</evidence>
<dbReference type="AlphaFoldDB" id="A0A917WBN5"/>
<evidence type="ECO:0000256" key="1">
    <source>
        <dbReference type="SAM" id="MobiDB-lite"/>
    </source>
</evidence>
<name>A0A917WBN5_9RHOB</name>
<dbReference type="Proteomes" id="UP000649829">
    <property type="component" value="Unassembled WGS sequence"/>
</dbReference>
<sequence length="120" mass="13309">MTDHDTFAALPARMIRFYGVLAERQIRLATEMTRMMMQPNPFLLACVGLELERPAPKRTTRIRPAPKPHASRPGPRARPKLVSDTPRPVTPEAARPALAQAGKRARRKPSKPPAMPGTPD</sequence>
<feature type="region of interest" description="Disordered" evidence="1">
    <location>
        <begin position="55"/>
        <end position="120"/>
    </location>
</feature>
<comment type="caution">
    <text evidence="2">The sequence shown here is derived from an EMBL/GenBank/DDBJ whole genome shotgun (WGS) entry which is preliminary data.</text>
</comment>